<dbReference type="KEGG" id="bcai:K788_0006482"/>
<protein>
    <submittedName>
        <fullName evidence="1">Uncharacterized protein</fullName>
    </submittedName>
</protein>
<dbReference type="AlphaFoldDB" id="A0A0P0RBY5"/>
<proteinExistence type="predicted"/>
<organism evidence="1 2">
    <name type="scientific">Paraburkholderia caribensis MBA4</name>
    <dbReference type="NCBI Taxonomy" id="1323664"/>
    <lineage>
        <taxon>Bacteria</taxon>
        <taxon>Pseudomonadati</taxon>
        <taxon>Pseudomonadota</taxon>
        <taxon>Betaproteobacteria</taxon>
        <taxon>Burkholderiales</taxon>
        <taxon>Burkholderiaceae</taxon>
        <taxon>Paraburkholderia</taxon>
    </lineage>
</organism>
<accession>A0A0P0RBY5</accession>
<evidence type="ECO:0000313" key="2">
    <source>
        <dbReference type="Proteomes" id="UP000019146"/>
    </source>
</evidence>
<evidence type="ECO:0000313" key="1">
    <source>
        <dbReference type="EMBL" id="ALL65738.1"/>
    </source>
</evidence>
<gene>
    <name evidence="1" type="ORF">K788_0006482</name>
</gene>
<name>A0A0P0RBY5_9BURK</name>
<sequence length="51" mass="5648">MAALRARPRKKSPRDGYRHAGFFIAVAFRPAVDQANIKTSRSTSCRAGWGL</sequence>
<reference evidence="1 2" key="1">
    <citation type="journal article" date="2014" name="Genome Announc.">
        <title>Draft Genome Sequence of the Haloacid-Degrading Burkholderia caribensis Strain MBA4.</title>
        <authorList>
            <person name="Pan Y."/>
            <person name="Kong K.F."/>
            <person name="Tsang J.S."/>
        </authorList>
    </citation>
    <scope>NUCLEOTIDE SEQUENCE [LARGE SCALE GENOMIC DNA]</scope>
    <source>
        <strain evidence="1 2">MBA4</strain>
    </source>
</reference>
<dbReference type="EMBL" id="CP012746">
    <property type="protein sequence ID" value="ALL65738.1"/>
    <property type="molecule type" value="Genomic_DNA"/>
</dbReference>
<dbReference type="Proteomes" id="UP000019146">
    <property type="component" value="Chromosome 1"/>
</dbReference>